<name>A0ABR7JHB5_9FLAO</name>
<comment type="caution">
    <text evidence="1">The sequence shown here is derived from an EMBL/GenBank/DDBJ whole genome shotgun (WGS) entry which is preliminary data.</text>
</comment>
<keyword evidence="2" id="KW-1185">Reference proteome</keyword>
<protein>
    <recommendedName>
        <fullName evidence="3">Lipoprotein</fullName>
    </recommendedName>
</protein>
<dbReference type="Pfam" id="PF19765">
    <property type="entry name" value="DUF6252"/>
    <property type="match status" value="1"/>
</dbReference>
<sequence>MKKFSVLLFLVLALSSCEEDIRFNNPSMQALKDNVFWRALNTTATVQADGSLLIEGQTRDEVFQLQTAETAIKRYVLGEGNASNVTYKIIATEGQFEYETGTNAASGQIVITEYDTAAKTVSGTFRCSVESASGSLLVGNTVVFREGVFYKIPIK</sequence>
<dbReference type="Proteomes" id="UP000621670">
    <property type="component" value="Unassembled WGS sequence"/>
</dbReference>
<dbReference type="PROSITE" id="PS51257">
    <property type="entry name" value="PROKAR_LIPOPROTEIN"/>
    <property type="match status" value="1"/>
</dbReference>
<gene>
    <name evidence="1" type="ORF">H8R26_10475</name>
</gene>
<dbReference type="RefSeq" id="WP_166135720.1">
    <property type="nucleotide sequence ID" value="NZ_JAAOBY010000004.1"/>
</dbReference>
<accession>A0ABR7JHB5</accession>
<dbReference type="EMBL" id="JACRUM010000005">
    <property type="protein sequence ID" value="MBC5863847.1"/>
    <property type="molecule type" value="Genomic_DNA"/>
</dbReference>
<reference evidence="1 2" key="1">
    <citation type="submission" date="2020-08" db="EMBL/GenBank/DDBJ databases">
        <title>Description of novel Flavobacterium F-400 isolate.</title>
        <authorList>
            <person name="Saticioglu I."/>
            <person name="Duman M."/>
            <person name="Altun S."/>
        </authorList>
    </citation>
    <scope>NUCLEOTIDE SEQUENCE [LARGE SCALE GENOMIC DNA]</scope>
    <source>
        <strain evidence="1 2">F-400</strain>
    </source>
</reference>
<evidence type="ECO:0000313" key="2">
    <source>
        <dbReference type="Proteomes" id="UP000621670"/>
    </source>
</evidence>
<evidence type="ECO:0008006" key="3">
    <source>
        <dbReference type="Google" id="ProtNLM"/>
    </source>
</evidence>
<dbReference type="InterPro" id="IPR046219">
    <property type="entry name" value="DUF6252"/>
</dbReference>
<proteinExistence type="predicted"/>
<evidence type="ECO:0000313" key="1">
    <source>
        <dbReference type="EMBL" id="MBC5863847.1"/>
    </source>
</evidence>
<organism evidence="1 2">
    <name type="scientific">Flavobacterium turcicum</name>
    <dbReference type="NCBI Taxonomy" id="2764718"/>
    <lineage>
        <taxon>Bacteria</taxon>
        <taxon>Pseudomonadati</taxon>
        <taxon>Bacteroidota</taxon>
        <taxon>Flavobacteriia</taxon>
        <taxon>Flavobacteriales</taxon>
        <taxon>Flavobacteriaceae</taxon>
        <taxon>Flavobacterium</taxon>
    </lineage>
</organism>